<sequence length="167" mass="19275">MEPDKATKLEDRRTEYIALRAEILQADNICLLMMGYLITAVGFLYSASLEWLVSFLSFISLCYFTEKRFIIRRIASFIVDKVCKDDSGFGWEKYIQQLRQQRTMRPFVILRPYNAEVITCSIIAFSPAVRGSLVNLTQLSPSAVFWFLFAVLTLALSIVNFIKYNRA</sequence>
<keyword evidence="1" id="KW-0472">Membrane</keyword>
<reference evidence="2 3" key="1">
    <citation type="submission" date="2019-01" db="EMBL/GenBank/DDBJ databases">
        <title>Coherence of Microcystis species and biogeography revealed through population genomics.</title>
        <authorList>
            <person name="Perez-Carrascal O.M."/>
            <person name="Terrat Y."/>
            <person name="Giani A."/>
            <person name="Fortin N."/>
            <person name="Tromas N."/>
            <person name="Shapiro B.J."/>
        </authorList>
    </citation>
    <scope>NUCLEOTIDE SEQUENCE [LARGE SCALE GENOMIC DNA]</scope>
    <source>
        <strain evidence="2">Mw_MB_S_20031200_S109D</strain>
    </source>
</reference>
<organism evidence="2 3">
    <name type="scientific">Microcystis wesenbergii Mw_MB_S_20031200_S109D</name>
    <dbReference type="NCBI Taxonomy" id="2486241"/>
    <lineage>
        <taxon>Bacteria</taxon>
        <taxon>Bacillati</taxon>
        <taxon>Cyanobacteriota</taxon>
        <taxon>Cyanophyceae</taxon>
        <taxon>Oscillatoriophycideae</taxon>
        <taxon>Chroococcales</taxon>
        <taxon>Microcystaceae</taxon>
        <taxon>Microcystis</taxon>
    </lineage>
</organism>
<keyword evidence="1" id="KW-0812">Transmembrane</keyword>
<protein>
    <submittedName>
        <fullName evidence="2">Uncharacterized protein</fullName>
    </submittedName>
</protein>
<feature type="transmembrane region" description="Helical" evidence="1">
    <location>
        <begin position="43"/>
        <end position="64"/>
    </location>
</feature>
<dbReference type="EMBL" id="SFAP01000250">
    <property type="protein sequence ID" value="TRV18729.1"/>
    <property type="molecule type" value="Genomic_DNA"/>
</dbReference>
<proteinExistence type="predicted"/>
<evidence type="ECO:0000313" key="2">
    <source>
        <dbReference type="EMBL" id="TRV18729.1"/>
    </source>
</evidence>
<gene>
    <name evidence="2" type="ORF">EWV88_19900</name>
</gene>
<evidence type="ECO:0000313" key="3">
    <source>
        <dbReference type="Proteomes" id="UP000318616"/>
    </source>
</evidence>
<evidence type="ECO:0000256" key="1">
    <source>
        <dbReference type="SAM" id="Phobius"/>
    </source>
</evidence>
<feature type="transmembrane region" description="Helical" evidence="1">
    <location>
        <begin position="143"/>
        <end position="162"/>
    </location>
</feature>
<dbReference type="AlphaFoldDB" id="A0A552LET9"/>
<feature type="transmembrane region" description="Helical" evidence="1">
    <location>
        <begin position="108"/>
        <end position="128"/>
    </location>
</feature>
<dbReference type="Proteomes" id="UP000318616">
    <property type="component" value="Unassembled WGS sequence"/>
</dbReference>
<comment type="caution">
    <text evidence="2">The sequence shown here is derived from an EMBL/GenBank/DDBJ whole genome shotgun (WGS) entry which is preliminary data.</text>
</comment>
<accession>A0A552LET9</accession>
<name>A0A552LET9_9CHRO</name>
<keyword evidence="1" id="KW-1133">Transmembrane helix</keyword>